<proteinExistence type="predicted"/>
<accession>A0AC61RSH2</accession>
<reference evidence="1" key="1">
    <citation type="submission" date="2019-04" db="EMBL/GenBank/DDBJ databases">
        <title>Microbes associate with the intestines of laboratory mice.</title>
        <authorList>
            <person name="Navarre W."/>
            <person name="Wong E."/>
            <person name="Huang K."/>
            <person name="Tropini C."/>
            <person name="Ng K."/>
            <person name="Yu B."/>
        </authorList>
    </citation>
    <scope>NUCLEOTIDE SEQUENCE</scope>
    <source>
        <strain evidence="1">NM01_1-7b</strain>
    </source>
</reference>
<keyword evidence="2" id="KW-1185">Reference proteome</keyword>
<gene>
    <name evidence="1" type="ORF">E5329_19620</name>
</gene>
<sequence>MDQKLIFHIDVNSAYLSWTAVEKLKNGDALDLREIPSIIGGDMASRHGVVLAKSIPAKAYHITTGEPVAHALQKCPNLLLVPPDHKLYDSYSKRLMELLVTFCPRIEQVSIDECYMDFTGYEKPYGNPITAACAIKDAVRDAFGFTVNIGISSNKLLAKMASDFQKPDRVHTLFPEEIPAKMWPLPVRDLFMVGKSSAATLEKMEIRTIGDLARTNVKILESHMKSHGRLIWEFANGIDDSPVHTEESELKCVGNSTTLSRDAETAMEAKETIRSLCRQVSSRLKRYHQLAGMVSTEIRYASFVRVSHQMQLPAVTDEESILYHHACLLFDELWNGEPIRLLGVRTSKLAAEPEPVQMTLFDLPKTQKELRAEKAMQSIQERFGKDVIKKGF</sequence>
<evidence type="ECO:0000313" key="1">
    <source>
        <dbReference type="EMBL" id="TGY91992.1"/>
    </source>
</evidence>
<name>A0AC61RSH2_9FIRM</name>
<dbReference type="EMBL" id="SRYA01000048">
    <property type="protein sequence ID" value="TGY91992.1"/>
    <property type="molecule type" value="Genomic_DNA"/>
</dbReference>
<comment type="caution">
    <text evidence="1">The sequence shown here is derived from an EMBL/GenBank/DDBJ whole genome shotgun (WGS) entry which is preliminary data.</text>
</comment>
<protein>
    <submittedName>
        <fullName evidence="1">DNA polymerase IV</fullName>
    </submittedName>
</protein>
<dbReference type="Proteomes" id="UP000304953">
    <property type="component" value="Unassembled WGS sequence"/>
</dbReference>
<organism evidence="1 2">
    <name type="scientific">Petralouisia muris</name>
    <dbReference type="NCBI Taxonomy" id="3032872"/>
    <lineage>
        <taxon>Bacteria</taxon>
        <taxon>Bacillati</taxon>
        <taxon>Bacillota</taxon>
        <taxon>Clostridia</taxon>
        <taxon>Lachnospirales</taxon>
        <taxon>Lachnospiraceae</taxon>
        <taxon>Petralouisia</taxon>
    </lineage>
</organism>
<evidence type="ECO:0000313" key="2">
    <source>
        <dbReference type="Proteomes" id="UP000304953"/>
    </source>
</evidence>